<dbReference type="Pfam" id="PF06855">
    <property type="entry name" value="YozE_SAM_like"/>
    <property type="match status" value="1"/>
</dbReference>
<reference evidence="2 3" key="1">
    <citation type="journal article" date="2024" name="Pathogens">
        <title>Staphylococcus hsinchuensis sp. nov., Isolated from Soymilk.</title>
        <authorList>
            <person name="Wang Y.T."/>
            <person name="Lin Y.C."/>
            <person name="Hsieh Y.H."/>
            <person name="Lin Y.T."/>
            <person name="Hamada M."/>
            <person name="Chen C.C."/>
            <person name="Liou J.S."/>
            <person name="Lee A.Y."/>
            <person name="Zhang W.L."/>
            <person name="Chen Y.T."/>
            <person name="Huang C.H."/>
        </authorList>
    </citation>
    <scope>NUCLEOTIDE SEQUENCE [LARGE SCALE GENOMIC DNA]</scope>
    <source>
        <strain evidence="2 3">H164</strain>
    </source>
</reference>
<dbReference type="InterPro" id="IPR036806">
    <property type="entry name" value="YozE_SAM-like_sf"/>
</dbReference>
<proteinExistence type="predicted"/>
<dbReference type="Proteomes" id="UP001436297">
    <property type="component" value="Chromosome"/>
</dbReference>
<dbReference type="EMBL" id="CP128355">
    <property type="protein sequence ID" value="XAF69558.1"/>
    <property type="molecule type" value="Genomic_DNA"/>
</dbReference>
<dbReference type="Gene3D" id="1.10.150.260">
    <property type="entry name" value="YozE SAM-like"/>
    <property type="match status" value="1"/>
</dbReference>
<evidence type="ECO:0000313" key="2">
    <source>
        <dbReference type="EMBL" id="XAF69558.1"/>
    </source>
</evidence>
<accession>A0ABZ3E9X5</accession>
<dbReference type="InterPro" id="IPR023089">
    <property type="entry name" value="YozE_SAM-like"/>
</dbReference>
<gene>
    <name evidence="2" type="ORF">QQM35_05650</name>
</gene>
<keyword evidence="3" id="KW-1185">Reference proteome</keyword>
<evidence type="ECO:0000259" key="1">
    <source>
        <dbReference type="Pfam" id="PF06855"/>
    </source>
</evidence>
<name>A0ABZ3E9X5_9STAP</name>
<dbReference type="SUPFAM" id="SSF140652">
    <property type="entry name" value="YozE-like"/>
    <property type="match status" value="1"/>
</dbReference>
<dbReference type="RefSeq" id="WP_342610219.1">
    <property type="nucleotide sequence ID" value="NZ_CP128355.1"/>
</dbReference>
<protein>
    <submittedName>
        <fullName evidence="2">YozE family protein</fullName>
    </submittedName>
</protein>
<evidence type="ECO:0000313" key="3">
    <source>
        <dbReference type="Proteomes" id="UP001436297"/>
    </source>
</evidence>
<feature type="domain" description="YozE SAM-like" evidence="1">
    <location>
        <begin position="2"/>
        <end position="64"/>
    </location>
</feature>
<organism evidence="2 3">
    <name type="scientific">Staphylococcus hsinchuensis</name>
    <dbReference type="NCBI Taxonomy" id="3051183"/>
    <lineage>
        <taxon>Bacteria</taxon>
        <taxon>Bacillati</taxon>
        <taxon>Bacillota</taxon>
        <taxon>Bacilli</taxon>
        <taxon>Bacillales</taxon>
        <taxon>Staphylococcaceae</taxon>
        <taxon>Staphylococcus</taxon>
    </lineage>
</organism>
<sequence>MTFYDFVIGFIDDDTPLGKLANCIMVNQSFPKHETCLDTLRDYFYDNYLDGEVLASANRALSLYGSSVSYN</sequence>